<protein>
    <submittedName>
        <fullName evidence="2">Uncharacterized protein</fullName>
    </submittedName>
</protein>
<reference evidence="2" key="1">
    <citation type="submission" date="2013-07" db="EMBL/GenBank/DDBJ databases">
        <title>The Genome Sequence of Cryptococcus bestiolae CBS10118.</title>
        <authorList>
            <consortium name="The Broad Institute Genome Sequencing Platform"/>
            <person name="Cuomo C."/>
            <person name="Litvintseva A."/>
            <person name="Chen Y."/>
            <person name="Heitman J."/>
            <person name="Sun S."/>
            <person name="Springer D."/>
            <person name="Dromer F."/>
            <person name="Young S.K."/>
            <person name="Zeng Q."/>
            <person name="Gargeya S."/>
            <person name="Fitzgerald M."/>
            <person name="Abouelleil A."/>
            <person name="Alvarado L."/>
            <person name="Berlin A.M."/>
            <person name="Chapman S.B."/>
            <person name="Dewar J."/>
            <person name="Goldberg J."/>
            <person name="Griggs A."/>
            <person name="Gujja S."/>
            <person name="Hansen M."/>
            <person name="Howarth C."/>
            <person name="Imamovic A."/>
            <person name="Larimer J."/>
            <person name="McCowan C."/>
            <person name="Murphy C."/>
            <person name="Pearson M."/>
            <person name="Priest M."/>
            <person name="Roberts A."/>
            <person name="Saif S."/>
            <person name="Shea T."/>
            <person name="Sykes S."/>
            <person name="Wortman J."/>
            <person name="Nusbaum C."/>
            <person name="Birren B."/>
        </authorList>
    </citation>
    <scope>NUCLEOTIDE SEQUENCE [LARGE SCALE GENOMIC DNA]</scope>
    <source>
        <strain evidence="2">CBS 10118</strain>
    </source>
</reference>
<evidence type="ECO:0000256" key="1">
    <source>
        <dbReference type="SAM" id="MobiDB-lite"/>
    </source>
</evidence>
<feature type="compositionally biased region" description="Basic and acidic residues" evidence="1">
    <location>
        <begin position="667"/>
        <end position="680"/>
    </location>
</feature>
<accession>A0A1B9G373</accession>
<evidence type="ECO:0000313" key="2">
    <source>
        <dbReference type="EMBL" id="OCF25451.1"/>
    </source>
</evidence>
<dbReference type="Proteomes" id="UP000092730">
    <property type="component" value="Chromosome 4"/>
</dbReference>
<feature type="compositionally biased region" description="Basic and acidic residues" evidence="1">
    <location>
        <begin position="71"/>
        <end position="85"/>
    </location>
</feature>
<dbReference type="VEuPathDB" id="FungiDB:I302_05271"/>
<reference evidence="2" key="3">
    <citation type="submission" date="2014-01" db="EMBL/GenBank/DDBJ databases">
        <title>Evolution of pathogenesis and genome organization in the Tremellales.</title>
        <authorList>
            <person name="Cuomo C."/>
            <person name="Litvintseva A."/>
            <person name="Heitman J."/>
            <person name="Chen Y."/>
            <person name="Sun S."/>
            <person name="Springer D."/>
            <person name="Dromer F."/>
            <person name="Young S."/>
            <person name="Zeng Q."/>
            <person name="Chapman S."/>
            <person name="Gujja S."/>
            <person name="Saif S."/>
            <person name="Birren B."/>
        </authorList>
    </citation>
    <scope>NUCLEOTIDE SEQUENCE</scope>
    <source>
        <strain evidence="2">CBS 10118</strain>
    </source>
</reference>
<evidence type="ECO:0000313" key="4">
    <source>
        <dbReference type="Proteomes" id="UP000092730"/>
    </source>
</evidence>
<dbReference type="AlphaFoldDB" id="A0A1B9G373"/>
<dbReference type="EMBL" id="KI894021">
    <property type="protein sequence ID" value="OCF25451.1"/>
    <property type="molecule type" value="Genomic_DNA"/>
</dbReference>
<feature type="compositionally biased region" description="Polar residues" evidence="1">
    <location>
        <begin position="157"/>
        <end position="173"/>
    </location>
</feature>
<dbReference type="GeneID" id="30209670"/>
<sequence>MSNSGRNVGGWSRETPPHISRLKIVSPARPAGGTSNPPPIPYRQRPYIQSIPGRPARIPSWNNPAMGAYQDIRHTDSGNHNEVHHPQPNLHTDIQSPRPYRLPESFKESLLIVDNDPNPPQSSTANQTWKSRRAKIQQPALEPANQGRAPRIPFSARGSTSSMSSIQYGNQSMYPMGDQSEPPVSQYGPVRDNQALPHGLYGRNHCPNHPMRFSAPQPLRDIPTFRNPADTRSFISRPQSSFDQGQQGTNFNVDRPLFSRLSHPPPIPHFNSNPPISILKRAASIPTPTSTPTLQTGYINLDYLHYLQLARLSCDDQILLRVHSQSSISPLIWSGDMKTSGFFATSSVFQQLTPKSYEALFKSYQSDEHFRDEGWLKRPLMREIMIDHILCRPSRKLVTVNLKSITDLSKVVRDEGEGGRGDYWISTTRSIDWAVFEIARRLAFCLVSGGVEGDKKVRLAVINRNQTIPRNGKCDSQKGESRIAERTINPYLCLTAYESNILSPSKLEASIHARKRAKDSYEILYWGRVFGENIQQDLVFTPDYLPFKLPSKFWRPATSVNSPSNIPGWLGRLRWDPVGDDWPAAVRCLREKVYPTTKWVHQPVHKLASTWPPDSIEPTPGLPVSEHEQGTGAETMSKIVSDEDEEDAEADRVGSSRSEVSLLLGQEDDRPKKAVVDLMS</sequence>
<feature type="region of interest" description="Disordered" evidence="1">
    <location>
        <begin position="1"/>
        <end position="186"/>
    </location>
</feature>
<reference evidence="3" key="4">
    <citation type="submission" date="2024-02" db="EMBL/GenBank/DDBJ databases">
        <title>Comparative genomics of Cryptococcus and Kwoniella reveals pathogenesis evolution and contrasting modes of karyotype evolution via chromosome fusion or intercentromeric recombination.</title>
        <authorList>
            <person name="Coelho M.A."/>
            <person name="David-Palma M."/>
            <person name="Shea T."/>
            <person name="Bowers K."/>
            <person name="McGinley-Smith S."/>
            <person name="Mohammad A.W."/>
            <person name="Gnirke A."/>
            <person name="Yurkov A.M."/>
            <person name="Nowrousian M."/>
            <person name="Sun S."/>
            <person name="Cuomo C.A."/>
            <person name="Heitman J."/>
        </authorList>
    </citation>
    <scope>NUCLEOTIDE SEQUENCE</scope>
    <source>
        <strain evidence="3">CBS 10118</strain>
    </source>
</reference>
<dbReference type="KEGG" id="kbi:30209670"/>
<dbReference type="EMBL" id="CP144544">
    <property type="protein sequence ID" value="WVW84119.1"/>
    <property type="molecule type" value="Genomic_DNA"/>
</dbReference>
<proteinExistence type="predicted"/>
<organism evidence="2">
    <name type="scientific">Kwoniella bestiolae CBS 10118</name>
    <dbReference type="NCBI Taxonomy" id="1296100"/>
    <lineage>
        <taxon>Eukaryota</taxon>
        <taxon>Fungi</taxon>
        <taxon>Dikarya</taxon>
        <taxon>Basidiomycota</taxon>
        <taxon>Agaricomycotina</taxon>
        <taxon>Tremellomycetes</taxon>
        <taxon>Tremellales</taxon>
        <taxon>Cryptococcaceae</taxon>
        <taxon>Kwoniella</taxon>
    </lineage>
</organism>
<reference evidence="3" key="2">
    <citation type="submission" date="2013-07" db="EMBL/GenBank/DDBJ databases">
        <authorList>
            <consortium name="The Broad Institute Genome Sequencing Platform"/>
            <person name="Cuomo C."/>
            <person name="Litvintseva A."/>
            <person name="Chen Y."/>
            <person name="Heitman J."/>
            <person name="Sun S."/>
            <person name="Springer D."/>
            <person name="Dromer F."/>
            <person name="Young S.K."/>
            <person name="Zeng Q."/>
            <person name="Gargeya S."/>
            <person name="Fitzgerald M."/>
            <person name="Abouelleil A."/>
            <person name="Alvarado L."/>
            <person name="Berlin A.M."/>
            <person name="Chapman S.B."/>
            <person name="Dewar J."/>
            <person name="Goldberg J."/>
            <person name="Griggs A."/>
            <person name="Gujja S."/>
            <person name="Hansen M."/>
            <person name="Howarth C."/>
            <person name="Imamovic A."/>
            <person name="Larimer J."/>
            <person name="McCowan C."/>
            <person name="Murphy C."/>
            <person name="Pearson M."/>
            <person name="Priest M."/>
            <person name="Roberts A."/>
            <person name="Saif S."/>
            <person name="Shea T."/>
            <person name="Sykes S."/>
            <person name="Wortman J."/>
            <person name="Nusbaum C."/>
            <person name="Birren B."/>
        </authorList>
    </citation>
    <scope>NUCLEOTIDE SEQUENCE</scope>
    <source>
        <strain evidence="3">CBS 10118</strain>
    </source>
</reference>
<dbReference type="OrthoDB" id="2564488at2759"/>
<dbReference type="RefSeq" id="XP_019046521.1">
    <property type="nucleotide sequence ID" value="XM_019191891.1"/>
</dbReference>
<keyword evidence="4" id="KW-1185">Reference proteome</keyword>
<name>A0A1B9G373_9TREE</name>
<evidence type="ECO:0000313" key="3">
    <source>
        <dbReference type="EMBL" id="WVW84119.1"/>
    </source>
</evidence>
<gene>
    <name evidence="2" type="ORF">I302_05271</name>
    <name evidence="3" type="ORF">I302_106148</name>
</gene>
<feature type="region of interest" description="Disordered" evidence="1">
    <location>
        <begin position="609"/>
        <end position="680"/>
    </location>
</feature>